<protein>
    <submittedName>
        <fullName evidence="2">Fic family protein</fullName>
    </submittedName>
</protein>
<sequence>MIQWIWQYPNWPNFTWHQVDIAPELVKAHRLVGYINGRYQESPDLGQHVLDALLINLLSSSAIENERLNAQSVRSSLARRLGISEDQPYPHNERSEGLADIMMDVLTEPKRELSLERLLQWHSWLFPTLGIFNADLKVGSLRGDEIMQVVSGRLDTPTVHYEAPPRLGLEQRLNEFISWFNQSHTDTSLDPIIRAGMVHLWFVTLHPFEDGNGRLTRTLTDLALTQMDAQSIRLYAMSATILEHRADYYRILEQTQKSGLDITPWLIWFVERFIEALEQVQNKIALTQHRALFWQKHAMHSLRPEQIKVLNRLLEGGQDDFPEGISASQYQKVSKVSKATATRHLAELLDNGCLTKADGSGRNTRYFIKSE</sequence>
<dbReference type="PANTHER" id="PTHR13504:SF33">
    <property type="entry name" value="FIC FAMILY PROTEIN"/>
    <property type="match status" value="1"/>
</dbReference>
<dbReference type="Proteomes" id="UP000832034">
    <property type="component" value="Chromosome"/>
</dbReference>
<dbReference type="PANTHER" id="PTHR13504">
    <property type="entry name" value="FIDO DOMAIN-CONTAINING PROTEIN DDB_G0283145"/>
    <property type="match status" value="1"/>
</dbReference>
<proteinExistence type="predicted"/>
<feature type="domain" description="Fido" evidence="1">
    <location>
        <begin position="113"/>
        <end position="271"/>
    </location>
</feature>
<evidence type="ECO:0000313" key="2">
    <source>
        <dbReference type="EMBL" id="UOO93663.1"/>
    </source>
</evidence>
<keyword evidence="3" id="KW-1185">Reference proteome</keyword>
<dbReference type="Gene3D" id="1.10.3290.10">
    <property type="entry name" value="Fido-like domain"/>
    <property type="match status" value="1"/>
</dbReference>
<accession>A0ABY4EG36</accession>
<dbReference type="RefSeq" id="WP_019959493.1">
    <property type="nucleotide sequence ID" value="NZ_CP091512.1"/>
</dbReference>
<reference evidence="2" key="1">
    <citation type="submission" date="2021-12" db="EMBL/GenBank/DDBJ databases">
        <authorList>
            <person name="Veyrier F.J."/>
        </authorList>
    </citation>
    <scope>NUCLEOTIDE SEQUENCE</scope>
    <source>
        <strain evidence="2">SAG 1488-6</strain>
    </source>
</reference>
<dbReference type="InterPro" id="IPR036390">
    <property type="entry name" value="WH_DNA-bd_sf"/>
</dbReference>
<organism evidence="2 3">
    <name type="scientific">Vitreoscilla stercoraria</name>
    <dbReference type="NCBI Taxonomy" id="61"/>
    <lineage>
        <taxon>Bacteria</taxon>
        <taxon>Pseudomonadati</taxon>
        <taxon>Pseudomonadota</taxon>
        <taxon>Betaproteobacteria</taxon>
        <taxon>Neisseriales</taxon>
        <taxon>Neisseriaceae</taxon>
        <taxon>Vitreoscilla</taxon>
    </lineage>
</organism>
<dbReference type="Gene3D" id="1.10.10.10">
    <property type="entry name" value="Winged helix-like DNA-binding domain superfamily/Winged helix DNA-binding domain"/>
    <property type="match status" value="1"/>
</dbReference>
<name>A0ABY4EG36_VITST</name>
<dbReference type="EMBL" id="CP091512">
    <property type="protein sequence ID" value="UOO93663.1"/>
    <property type="molecule type" value="Genomic_DNA"/>
</dbReference>
<dbReference type="InterPro" id="IPR036597">
    <property type="entry name" value="Fido-like_dom_sf"/>
</dbReference>
<reference evidence="2" key="2">
    <citation type="journal article" date="2022" name="Res Sq">
        <title>Evolution of multicellular longitudinally dividing oral cavity symbionts (Neisseriaceae).</title>
        <authorList>
            <person name="Nyongesa S."/>
            <person name="Weber P."/>
            <person name="Bernet E."/>
            <person name="Pullido F."/>
            <person name="Nieckarz M."/>
            <person name="Delaby M."/>
            <person name="Nieves C."/>
            <person name="Viehboeck T."/>
            <person name="Krause N."/>
            <person name="Rivera-Millot A."/>
            <person name="Nakamura A."/>
            <person name="Vischer N."/>
            <person name="VanNieuwenhze M."/>
            <person name="Brun Y."/>
            <person name="Cava F."/>
            <person name="Bulgheresi S."/>
            <person name="Veyrier F."/>
        </authorList>
    </citation>
    <scope>NUCLEOTIDE SEQUENCE</scope>
    <source>
        <strain evidence="2">SAG 1488-6</strain>
    </source>
</reference>
<evidence type="ECO:0000259" key="1">
    <source>
        <dbReference type="PROSITE" id="PS51459"/>
    </source>
</evidence>
<evidence type="ECO:0000313" key="3">
    <source>
        <dbReference type="Proteomes" id="UP000832034"/>
    </source>
</evidence>
<dbReference type="Pfam" id="PF13776">
    <property type="entry name" value="DUF4172"/>
    <property type="match status" value="1"/>
</dbReference>
<dbReference type="SUPFAM" id="SSF46785">
    <property type="entry name" value="Winged helix' DNA-binding domain"/>
    <property type="match status" value="1"/>
</dbReference>
<dbReference type="InterPro" id="IPR036388">
    <property type="entry name" value="WH-like_DNA-bd_sf"/>
</dbReference>
<dbReference type="Pfam" id="PF02661">
    <property type="entry name" value="Fic"/>
    <property type="match status" value="1"/>
</dbReference>
<gene>
    <name evidence="2" type="ORF">LVJ81_06465</name>
</gene>
<dbReference type="InterPro" id="IPR040198">
    <property type="entry name" value="Fido_containing"/>
</dbReference>
<dbReference type="InterPro" id="IPR025230">
    <property type="entry name" value="DUF4172"/>
</dbReference>
<dbReference type="PROSITE" id="PS51459">
    <property type="entry name" value="FIDO"/>
    <property type="match status" value="1"/>
</dbReference>
<dbReference type="SUPFAM" id="SSF140931">
    <property type="entry name" value="Fic-like"/>
    <property type="match status" value="1"/>
</dbReference>
<dbReference type="InterPro" id="IPR003812">
    <property type="entry name" value="Fido"/>
</dbReference>